<sequence>MAASSTTCRTGRIRWGMAMTTAGDDDLGDDGTVTSAGDGSSDGADNGWRRRLATAQRPATTTSKTKLATAQRRPRGSGNGTMTVASGNSGSGDGATTDGDGDGAGVDDGWRRRRPATTTSTAPAMASRRRRLAERKGRGMLSAWGPRLARLFWLAKFG</sequence>
<proteinExistence type="predicted"/>
<reference evidence="2" key="1">
    <citation type="journal article" date="2009" name="Rice">
        <title>De Novo Next Generation Sequencing of Plant Genomes.</title>
        <authorList>
            <person name="Rounsley S."/>
            <person name="Marri P.R."/>
            <person name="Yu Y."/>
            <person name="He R."/>
            <person name="Sisneros N."/>
            <person name="Goicoechea J.L."/>
            <person name="Lee S.J."/>
            <person name="Angelova A."/>
            <person name="Kudrna D."/>
            <person name="Luo M."/>
            <person name="Affourtit J."/>
            <person name="Desany B."/>
            <person name="Knight J."/>
            <person name="Niazi F."/>
            <person name="Egholm M."/>
            <person name="Wing R.A."/>
        </authorList>
    </citation>
    <scope>NUCLEOTIDE SEQUENCE [LARGE SCALE GENOMIC DNA]</scope>
    <source>
        <strain evidence="2">cv. IRGC 105608</strain>
    </source>
</reference>
<dbReference type="AlphaFoldDB" id="A0A0D3G6L5"/>
<reference evidence="2" key="2">
    <citation type="submission" date="2015-03" db="UniProtKB">
        <authorList>
            <consortium name="EnsemblPlants"/>
        </authorList>
    </citation>
    <scope>IDENTIFICATION</scope>
</reference>
<feature type="region of interest" description="Disordered" evidence="1">
    <location>
        <begin position="20"/>
        <end position="131"/>
    </location>
</feature>
<dbReference type="Gramene" id="OBART05G13340.1">
    <property type="protein sequence ID" value="OBART05G13340.1"/>
    <property type="gene ID" value="OBART05G13340"/>
</dbReference>
<organism evidence="2">
    <name type="scientific">Oryza barthii</name>
    <dbReference type="NCBI Taxonomy" id="65489"/>
    <lineage>
        <taxon>Eukaryota</taxon>
        <taxon>Viridiplantae</taxon>
        <taxon>Streptophyta</taxon>
        <taxon>Embryophyta</taxon>
        <taxon>Tracheophyta</taxon>
        <taxon>Spermatophyta</taxon>
        <taxon>Magnoliopsida</taxon>
        <taxon>Liliopsida</taxon>
        <taxon>Poales</taxon>
        <taxon>Poaceae</taxon>
        <taxon>BOP clade</taxon>
        <taxon>Oryzoideae</taxon>
        <taxon>Oryzeae</taxon>
        <taxon>Oryzinae</taxon>
        <taxon>Oryza</taxon>
    </lineage>
</organism>
<evidence type="ECO:0000313" key="2">
    <source>
        <dbReference type="EnsemblPlants" id="OBART05G13340.1"/>
    </source>
</evidence>
<protein>
    <submittedName>
        <fullName evidence="2">Uncharacterized protein</fullName>
    </submittedName>
</protein>
<keyword evidence="3" id="KW-1185">Reference proteome</keyword>
<feature type="compositionally biased region" description="Low complexity" evidence="1">
    <location>
        <begin position="59"/>
        <end position="70"/>
    </location>
</feature>
<feature type="compositionally biased region" description="Low complexity" evidence="1">
    <location>
        <begin position="30"/>
        <end position="45"/>
    </location>
</feature>
<dbReference type="Proteomes" id="UP000026960">
    <property type="component" value="Chromosome 5"/>
</dbReference>
<evidence type="ECO:0000313" key="3">
    <source>
        <dbReference type="Proteomes" id="UP000026960"/>
    </source>
</evidence>
<feature type="compositionally biased region" description="Low complexity" evidence="1">
    <location>
        <begin position="84"/>
        <end position="98"/>
    </location>
</feature>
<dbReference type="PaxDb" id="65489-OBART05G13340.1"/>
<evidence type="ECO:0000256" key="1">
    <source>
        <dbReference type="SAM" id="MobiDB-lite"/>
    </source>
</evidence>
<dbReference type="EnsemblPlants" id="OBART05G13340.1">
    <property type="protein sequence ID" value="OBART05G13340.1"/>
    <property type="gene ID" value="OBART05G13340"/>
</dbReference>
<dbReference type="HOGENOM" id="CLU_1671973_0_0_1"/>
<feature type="compositionally biased region" description="Low complexity" evidence="1">
    <location>
        <begin position="116"/>
        <end position="126"/>
    </location>
</feature>
<accession>A0A0D3G6L5</accession>
<name>A0A0D3G6L5_9ORYZ</name>